<name>A0A7Y7Q6K6_PHODD</name>
<proteinExistence type="predicted"/>
<reference evidence="1 2" key="1">
    <citation type="submission" date="2020-06" db="EMBL/GenBank/DDBJ databases">
        <title>Photobacterium damselae subsp. damselae comparative genomics.</title>
        <authorList>
            <person name="Osorio C.R."/>
        </authorList>
    </citation>
    <scope>NUCLEOTIDE SEQUENCE [LARGE SCALE GENOMIC DNA]</scope>
    <source>
        <strain evidence="1 2">TW250/03</strain>
    </source>
</reference>
<dbReference type="Proteomes" id="UP000533429">
    <property type="component" value="Unassembled WGS sequence"/>
</dbReference>
<dbReference type="EMBL" id="JABXOR010000353">
    <property type="protein sequence ID" value="NVO99699.1"/>
    <property type="molecule type" value="Genomic_DNA"/>
</dbReference>
<sequence length="78" mass="8733">MGTWFLIAVVVYGYYRVYANANYLRAHKTSGSKPSPKGRALDIKDDYNDVIESGVLKTDFAFNVAARLDSTQSSDHQK</sequence>
<gene>
    <name evidence="1" type="ORF">HWA77_05685</name>
</gene>
<accession>A0A7Y7Q6K6</accession>
<organism evidence="1 2">
    <name type="scientific">Photobacterium damselae subsp. damselae</name>
    <name type="common">Listonella damsela</name>
    <dbReference type="NCBI Taxonomy" id="85581"/>
    <lineage>
        <taxon>Bacteria</taxon>
        <taxon>Pseudomonadati</taxon>
        <taxon>Pseudomonadota</taxon>
        <taxon>Gammaproteobacteria</taxon>
        <taxon>Vibrionales</taxon>
        <taxon>Vibrionaceae</taxon>
        <taxon>Photobacterium</taxon>
    </lineage>
</organism>
<evidence type="ECO:0000313" key="2">
    <source>
        <dbReference type="Proteomes" id="UP000533429"/>
    </source>
</evidence>
<evidence type="ECO:0000313" key="1">
    <source>
        <dbReference type="EMBL" id="NVO99699.1"/>
    </source>
</evidence>
<dbReference type="AlphaFoldDB" id="A0A7Y7Q6K6"/>
<comment type="caution">
    <text evidence="1">The sequence shown here is derived from an EMBL/GenBank/DDBJ whole genome shotgun (WGS) entry which is preliminary data.</text>
</comment>
<protein>
    <submittedName>
        <fullName evidence="1">Uncharacterized protein</fullName>
    </submittedName>
</protein>
<dbReference type="RefSeq" id="WP_109376144.1">
    <property type="nucleotide sequence ID" value="NZ_JABXOQ010000029.1"/>
</dbReference>